<dbReference type="PROSITE" id="PS00061">
    <property type="entry name" value="ADH_SHORT"/>
    <property type="match status" value="1"/>
</dbReference>
<gene>
    <name evidence="2" type="primary">fabG_1</name>
    <name evidence="2" type="ORF">GCM10023175_29560</name>
</gene>
<dbReference type="PANTHER" id="PTHR42760:SF135">
    <property type="entry name" value="BLL7886 PROTEIN"/>
    <property type="match status" value="1"/>
</dbReference>
<evidence type="ECO:0000313" key="2">
    <source>
        <dbReference type="EMBL" id="GAA4546730.1"/>
    </source>
</evidence>
<dbReference type="InterPro" id="IPR020904">
    <property type="entry name" value="Sc_DH/Rdtase_CS"/>
</dbReference>
<dbReference type="NCBIfam" id="NF005559">
    <property type="entry name" value="PRK07231.1"/>
    <property type="match status" value="1"/>
</dbReference>
<dbReference type="Gene3D" id="3.40.50.720">
    <property type="entry name" value="NAD(P)-binding Rossmann-like Domain"/>
    <property type="match status" value="1"/>
</dbReference>
<proteinExistence type="inferred from homology"/>
<comment type="caution">
    <text evidence="2">The sequence shown here is derived from an EMBL/GenBank/DDBJ whole genome shotgun (WGS) entry which is preliminary data.</text>
</comment>
<dbReference type="RefSeq" id="WP_345417582.1">
    <property type="nucleotide sequence ID" value="NZ_BAABGT010000032.1"/>
</dbReference>
<name>A0ABP8RU11_9PSEU</name>
<sequence>MPDSGPTVVDLFRLDHRVALVSGASGGLGAGFALALAEAGADVVLAARRLDGLEKTAAAVRERGRRALPVATDVTDPAACQAVAQAAIAEFGRLDVLVNNAGITSVVPALKEDPAEFRRVVDVNLVAAYQLATACARVMEHGGSIVNVASVLGLVKSVLPQAAYAASKAGMIGLTRDLAHQWTERRGIRVNALAPGFVTTDMTSRMPPEILDRFLATASMPRLGTQREIDAPLIFLASPASSYITGITVAVDGGMSGH</sequence>
<dbReference type="Proteomes" id="UP001501598">
    <property type="component" value="Unassembled WGS sequence"/>
</dbReference>
<accession>A0ABP8RU11</accession>
<organism evidence="2 3">
    <name type="scientific">Pseudonocardia xishanensis</name>
    <dbReference type="NCBI Taxonomy" id="630995"/>
    <lineage>
        <taxon>Bacteria</taxon>
        <taxon>Bacillati</taxon>
        <taxon>Actinomycetota</taxon>
        <taxon>Actinomycetes</taxon>
        <taxon>Pseudonocardiales</taxon>
        <taxon>Pseudonocardiaceae</taxon>
        <taxon>Pseudonocardia</taxon>
    </lineage>
</organism>
<dbReference type="InterPro" id="IPR036291">
    <property type="entry name" value="NAD(P)-bd_dom_sf"/>
</dbReference>
<dbReference type="InterPro" id="IPR002347">
    <property type="entry name" value="SDR_fam"/>
</dbReference>
<dbReference type="PANTHER" id="PTHR42760">
    <property type="entry name" value="SHORT-CHAIN DEHYDROGENASES/REDUCTASES FAMILY MEMBER"/>
    <property type="match status" value="1"/>
</dbReference>
<comment type="similarity">
    <text evidence="1">Belongs to the short-chain dehydrogenases/reductases (SDR) family.</text>
</comment>
<protein>
    <submittedName>
        <fullName evidence="2">3-oxoacyl-[acyl-carrier-protein] reductase</fullName>
    </submittedName>
</protein>
<dbReference type="PRINTS" id="PR00080">
    <property type="entry name" value="SDRFAMILY"/>
</dbReference>
<reference evidence="3" key="1">
    <citation type="journal article" date="2019" name="Int. J. Syst. Evol. Microbiol.">
        <title>The Global Catalogue of Microorganisms (GCM) 10K type strain sequencing project: providing services to taxonomists for standard genome sequencing and annotation.</title>
        <authorList>
            <consortium name="The Broad Institute Genomics Platform"/>
            <consortium name="The Broad Institute Genome Sequencing Center for Infectious Disease"/>
            <person name="Wu L."/>
            <person name="Ma J."/>
        </authorList>
    </citation>
    <scope>NUCLEOTIDE SEQUENCE [LARGE SCALE GENOMIC DNA]</scope>
    <source>
        <strain evidence="3">JCM 17906</strain>
    </source>
</reference>
<evidence type="ECO:0000313" key="3">
    <source>
        <dbReference type="Proteomes" id="UP001501598"/>
    </source>
</evidence>
<dbReference type="SUPFAM" id="SSF51735">
    <property type="entry name" value="NAD(P)-binding Rossmann-fold domains"/>
    <property type="match status" value="1"/>
</dbReference>
<keyword evidence="3" id="KW-1185">Reference proteome</keyword>
<dbReference type="PRINTS" id="PR00081">
    <property type="entry name" value="GDHRDH"/>
</dbReference>
<dbReference type="Pfam" id="PF13561">
    <property type="entry name" value="adh_short_C2"/>
    <property type="match status" value="1"/>
</dbReference>
<evidence type="ECO:0000256" key="1">
    <source>
        <dbReference type="ARBA" id="ARBA00006484"/>
    </source>
</evidence>
<dbReference type="EMBL" id="BAABGT010000032">
    <property type="protein sequence ID" value="GAA4546730.1"/>
    <property type="molecule type" value="Genomic_DNA"/>
</dbReference>